<reference evidence="7" key="1">
    <citation type="submission" date="2013-08" db="EMBL/GenBank/DDBJ databases">
        <authorList>
            <person name="Mendez C."/>
            <person name="Richter M."/>
            <person name="Ferrer M."/>
            <person name="Sanchez J."/>
        </authorList>
    </citation>
    <scope>NUCLEOTIDE SEQUENCE</scope>
</reference>
<keyword evidence="3" id="KW-0560">Oxidoreductase</keyword>
<dbReference type="EMBL" id="AUZX01004552">
    <property type="protein sequence ID" value="EQD70488.1"/>
    <property type="molecule type" value="Genomic_DNA"/>
</dbReference>
<dbReference type="PANTHER" id="PTHR42801">
    <property type="entry name" value="THIOREDOXIN-DEPENDENT PEROXIDE REDUCTASE"/>
    <property type="match status" value="1"/>
</dbReference>
<dbReference type="Gene3D" id="3.40.30.10">
    <property type="entry name" value="Glutaredoxin"/>
    <property type="match status" value="1"/>
</dbReference>
<comment type="caution">
    <text evidence="7">The sequence shown here is derived from an EMBL/GenBank/DDBJ whole genome shotgun (WGS) entry which is preliminary data.</text>
</comment>
<evidence type="ECO:0000256" key="3">
    <source>
        <dbReference type="ARBA" id="ARBA00023002"/>
    </source>
</evidence>
<gene>
    <name evidence="7" type="ORF">B1A_06265</name>
</gene>
<keyword evidence="2" id="KW-0049">Antioxidant</keyword>
<dbReference type="GO" id="GO:0005737">
    <property type="term" value="C:cytoplasm"/>
    <property type="evidence" value="ECO:0007669"/>
    <property type="project" value="TreeGrafter"/>
</dbReference>
<reference evidence="7" key="2">
    <citation type="journal article" date="2014" name="ISME J.">
        <title>Microbial stratification in low pH oxic and suboxic macroscopic growths along an acid mine drainage.</title>
        <authorList>
            <person name="Mendez-Garcia C."/>
            <person name="Mesa V."/>
            <person name="Sprenger R.R."/>
            <person name="Richter M."/>
            <person name="Diez M.S."/>
            <person name="Solano J."/>
            <person name="Bargiela R."/>
            <person name="Golyshina O.V."/>
            <person name="Manteca A."/>
            <person name="Ramos J.L."/>
            <person name="Gallego J.R."/>
            <person name="Llorente I."/>
            <person name="Martins Dos Santos V.A."/>
            <person name="Jensen O.N."/>
            <person name="Pelaez A.I."/>
            <person name="Sanchez J."/>
            <person name="Ferrer M."/>
        </authorList>
    </citation>
    <scope>NUCLEOTIDE SEQUENCE</scope>
</reference>
<evidence type="ECO:0000256" key="2">
    <source>
        <dbReference type="ARBA" id="ARBA00022862"/>
    </source>
</evidence>
<proteinExistence type="predicted"/>
<keyword evidence="4" id="KW-1015">Disulfide bond</keyword>
<dbReference type="GO" id="GO:0008379">
    <property type="term" value="F:thioredoxin peroxidase activity"/>
    <property type="evidence" value="ECO:0007669"/>
    <property type="project" value="TreeGrafter"/>
</dbReference>
<accession>T1BPI9</accession>
<sequence length="85" mass="9774">MDKVDKQKKFSDTYGFDYPLLSDEDGSVAEAFGVKRSIGILRTKRQTFVIDKDSTVLAIFKSEFNMNSHAEEAIEFFRTNRARSK</sequence>
<dbReference type="PANTHER" id="PTHR42801:SF8">
    <property type="entry name" value="PEROXIREDOXIN RV1608C-RELATED"/>
    <property type="match status" value="1"/>
</dbReference>
<evidence type="ECO:0000256" key="5">
    <source>
        <dbReference type="ARBA" id="ARBA00023284"/>
    </source>
</evidence>
<evidence type="ECO:0000256" key="1">
    <source>
        <dbReference type="ARBA" id="ARBA00022559"/>
    </source>
</evidence>
<evidence type="ECO:0000256" key="4">
    <source>
        <dbReference type="ARBA" id="ARBA00023157"/>
    </source>
</evidence>
<organism evidence="7">
    <name type="scientific">mine drainage metagenome</name>
    <dbReference type="NCBI Taxonomy" id="410659"/>
    <lineage>
        <taxon>unclassified sequences</taxon>
        <taxon>metagenomes</taxon>
        <taxon>ecological metagenomes</taxon>
    </lineage>
</organism>
<dbReference type="GO" id="GO:0045454">
    <property type="term" value="P:cell redox homeostasis"/>
    <property type="evidence" value="ECO:0007669"/>
    <property type="project" value="TreeGrafter"/>
</dbReference>
<keyword evidence="5" id="KW-0676">Redox-active center</keyword>
<dbReference type="SUPFAM" id="SSF52833">
    <property type="entry name" value="Thioredoxin-like"/>
    <property type="match status" value="1"/>
</dbReference>
<dbReference type="AlphaFoldDB" id="T1BPI9"/>
<keyword evidence="1" id="KW-0575">Peroxidase</keyword>
<dbReference type="InterPro" id="IPR000866">
    <property type="entry name" value="AhpC/TSA"/>
</dbReference>
<dbReference type="GO" id="GO:0034599">
    <property type="term" value="P:cellular response to oxidative stress"/>
    <property type="evidence" value="ECO:0007669"/>
    <property type="project" value="TreeGrafter"/>
</dbReference>
<dbReference type="Pfam" id="PF00578">
    <property type="entry name" value="AhpC-TSA"/>
    <property type="match status" value="1"/>
</dbReference>
<feature type="domain" description="Alkyl hydroperoxide reductase subunit C/ Thiol specific antioxidant" evidence="6">
    <location>
        <begin position="1"/>
        <end position="57"/>
    </location>
</feature>
<protein>
    <submittedName>
        <fullName evidence="7">Alkyl hydroperoxide reductase/ Thiol specific antioxidant/ Mal allergen</fullName>
    </submittedName>
</protein>
<dbReference type="InterPro" id="IPR050924">
    <property type="entry name" value="Peroxiredoxin_BCP/PrxQ"/>
</dbReference>
<evidence type="ECO:0000313" key="7">
    <source>
        <dbReference type="EMBL" id="EQD70488.1"/>
    </source>
</evidence>
<dbReference type="InterPro" id="IPR036249">
    <property type="entry name" value="Thioredoxin-like_sf"/>
</dbReference>
<evidence type="ECO:0000259" key="6">
    <source>
        <dbReference type="Pfam" id="PF00578"/>
    </source>
</evidence>
<name>T1BPI9_9ZZZZ</name>